<keyword evidence="2" id="KW-0472">Membrane</keyword>
<feature type="transmembrane region" description="Helical" evidence="2">
    <location>
        <begin position="7"/>
        <end position="26"/>
    </location>
</feature>
<dbReference type="OrthoDB" id="5229808at2759"/>
<evidence type="ECO:0000313" key="4">
    <source>
        <dbReference type="Proteomes" id="UP000218811"/>
    </source>
</evidence>
<dbReference type="GO" id="GO:0051082">
    <property type="term" value="F:unfolded protein binding"/>
    <property type="evidence" value="ECO:0007669"/>
    <property type="project" value="TreeGrafter"/>
</dbReference>
<accession>A0A2H3JP84</accession>
<feature type="region of interest" description="Disordered" evidence="1">
    <location>
        <begin position="172"/>
        <end position="192"/>
    </location>
</feature>
<dbReference type="Proteomes" id="UP000218811">
    <property type="component" value="Unassembled WGS sequence"/>
</dbReference>
<sequence length="192" mass="20755">MAGLRMSVVVSATSFLLGLLFTHWIADSLTLWKSPETQTDQRLWAAAAYYTILTRMPPPLAYAYAAVALAGGATILWSLRDGRAGNLMFDGGSIFLYGTAIYVYISSVLPSISTYFTDLAHPALSGGAPVALPPFPQDLHRPTFELASSHLICSVVLTGVLTLQAGRWWAEQADTDDEDDVPDEAGETKKTK</sequence>
<reference evidence="3 4" key="1">
    <citation type="journal article" date="2012" name="Science">
        <title>The Paleozoic origin of enzymatic lignin decomposition reconstructed from 31 fungal genomes.</title>
        <authorList>
            <person name="Floudas D."/>
            <person name="Binder M."/>
            <person name="Riley R."/>
            <person name="Barry K."/>
            <person name="Blanchette R.A."/>
            <person name="Henrissat B."/>
            <person name="Martinez A.T."/>
            <person name="Otillar R."/>
            <person name="Spatafora J.W."/>
            <person name="Yadav J.S."/>
            <person name="Aerts A."/>
            <person name="Benoit I."/>
            <person name="Boyd A."/>
            <person name="Carlson A."/>
            <person name="Copeland A."/>
            <person name="Coutinho P.M."/>
            <person name="de Vries R.P."/>
            <person name="Ferreira P."/>
            <person name="Findley K."/>
            <person name="Foster B."/>
            <person name="Gaskell J."/>
            <person name="Glotzer D."/>
            <person name="Gorecki P."/>
            <person name="Heitman J."/>
            <person name="Hesse C."/>
            <person name="Hori C."/>
            <person name="Igarashi K."/>
            <person name="Jurgens J.A."/>
            <person name="Kallen N."/>
            <person name="Kersten P."/>
            <person name="Kohler A."/>
            <person name="Kuees U."/>
            <person name="Kumar T.K.A."/>
            <person name="Kuo A."/>
            <person name="LaButti K."/>
            <person name="Larrondo L.F."/>
            <person name="Lindquist E."/>
            <person name="Ling A."/>
            <person name="Lombard V."/>
            <person name="Lucas S."/>
            <person name="Lundell T."/>
            <person name="Martin R."/>
            <person name="McLaughlin D.J."/>
            <person name="Morgenstern I."/>
            <person name="Morin E."/>
            <person name="Murat C."/>
            <person name="Nagy L.G."/>
            <person name="Nolan M."/>
            <person name="Ohm R.A."/>
            <person name="Patyshakuliyeva A."/>
            <person name="Rokas A."/>
            <person name="Ruiz-Duenas F.J."/>
            <person name="Sabat G."/>
            <person name="Salamov A."/>
            <person name="Samejima M."/>
            <person name="Schmutz J."/>
            <person name="Slot J.C."/>
            <person name="St John F."/>
            <person name="Stenlid J."/>
            <person name="Sun H."/>
            <person name="Sun S."/>
            <person name="Syed K."/>
            <person name="Tsang A."/>
            <person name="Wiebenga A."/>
            <person name="Young D."/>
            <person name="Pisabarro A."/>
            <person name="Eastwood D.C."/>
            <person name="Martin F."/>
            <person name="Cullen D."/>
            <person name="Grigoriev I.V."/>
            <person name="Hibbett D.S."/>
        </authorList>
    </citation>
    <scope>NUCLEOTIDE SEQUENCE [LARGE SCALE GENOMIC DNA]</scope>
    <source>
        <strain evidence="3 4">MD-104</strain>
    </source>
</reference>
<dbReference type="OMA" id="GGRESNW"/>
<feature type="transmembrane region" description="Helical" evidence="2">
    <location>
        <begin position="86"/>
        <end position="105"/>
    </location>
</feature>
<dbReference type="PANTHER" id="PTHR28228:SF1">
    <property type="entry name" value="SECRETORY COMPONENT PROTEIN SHR3"/>
    <property type="match status" value="1"/>
</dbReference>
<name>A0A2H3JP84_WOLCO</name>
<dbReference type="EMBL" id="KB467942">
    <property type="protein sequence ID" value="PCH38444.1"/>
    <property type="molecule type" value="Genomic_DNA"/>
</dbReference>
<proteinExistence type="predicted"/>
<protein>
    <recommendedName>
        <fullName evidence="5">Shr3 amino acid permease chaperone</fullName>
    </recommendedName>
</protein>
<gene>
    <name evidence="3" type="ORF">WOLCODRAFT_23379</name>
</gene>
<evidence type="ECO:0000313" key="3">
    <source>
        <dbReference type="EMBL" id="PCH38444.1"/>
    </source>
</evidence>
<evidence type="ECO:0008006" key="5">
    <source>
        <dbReference type="Google" id="ProtNLM"/>
    </source>
</evidence>
<keyword evidence="4" id="KW-1185">Reference proteome</keyword>
<dbReference type="PANTHER" id="PTHR28228">
    <property type="entry name" value="SECRETORY COMPONENT PROTEIN SHR3"/>
    <property type="match status" value="1"/>
</dbReference>
<feature type="transmembrane region" description="Helical" evidence="2">
    <location>
        <begin position="61"/>
        <end position="79"/>
    </location>
</feature>
<organism evidence="3 4">
    <name type="scientific">Wolfiporia cocos (strain MD-104)</name>
    <name type="common">Brown rot fungus</name>
    <dbReference type="NCBI Taxonomy" id="742152"/>
    <lineage>
        <taxon>Eukaryota</taxon>
        <taxon>Fungi</taxon>
        <taxon>Dikarya</taxon>
        <taxon>Basidiomycota</taxon>
        <taxon>Agaricomycotina</taxon>
        <taxon>Agaricomycetes</taxon>
        <taxon>Polyporales</taxon>
        <taxon>Phaeolaceae</taxon>
        <taxon>Wolfiporia</taxon>
    </lineage>
</organism>
<keyword evidence="2" id="KW-1133">Transmembrane helix</keyword>
<keyword evidence="2" id="KW-0812">Transmembrane</keyword>
<evidence type="ECO:0000256" key="2">
    <source>
        <dbReference type="SAM" id="Phobius"/>
    </source>
</evidence>
<dbReference type="SMART" id="SM00786">
    <property type="entry name" value="SHR3_chaperone"/>
    <property type="match status" value="1"/>
</dbReference>
<evidence type="ECO:0000256" key="1">
    <source>
        <dbReference type="SAM" id="MobiDB-lite"/>
    </source>
</evidence>
<dbReference type="GO" id="GO:0005789">
    <property type="term" value="C:endoplasmic reticulum membrane"/>
    <property type="evidence" value="ECO:0007669"/>
    <property type="project" value="TreeGrafter"/>
</dbReference>
<feature type="compositionally biased region" description="Acidic residues" evidence="1">
    <location>
        <begin position="173"/>
        <end position="185"/>
    </location>
</feature>
<dbReference type="GO" id="GO:0006888">
    <property type="term" value="P:endoplasmic reticulum to Golgi vesicle-mediated transport"/>
    <property type="evidence" value="ECO:0007669"/>
    <property type="project" value="TreeGrafter"/>
</dbReference>
<dbReference type="AlphaFoldDB" id="A0A2H3JP84"/>
<dbReference type="InterPro" id="IPR013248">
    <property type="entry name" value="Psh3/Shr3"/>
</dbReference>
<dbReference type="Pfam" id="PF08229">
    <property type="entry name" value="SHR3_chaperone"/>
    <property type="match status" value="1"/>
</dbReference>